<dbReference type="AlphaFoldDB" id="A0A437PQR8"/>
<organism evidence="1 2">
    <name type="scientific">Sandaracinomonas limnophila</name>
    <dbReference type="NCBI Taxonomy" id="1862386"/>
    <lineage>
        <taxon>Bacteria</taxon>
        <taxon>Pseudomonadati</taxon>
        <taxon>Bacteroidota</taxon>
        <taxon>Cytophagia</taxon>
        <taxon>Cytophagales</taxon>
        <taxon>Flectobacillaceae</taxon>
        <taxon>Sandaracinomonas</taxon>
    </lineage>
</organism>
<gene>
    <name evidence="1" type="ORF">EOJ36_06230</name>
</gene>
<dbReference type="Proteomes" id="UP000282832">
    <property type="component" value="Unassembled WGS sequence"/>
</dbReference>
<keyword evidence="2" id="KW-1185">Reference proteome</keyword>
<protein>
    <submittedName>
        <fullName evidence="1">Uncharacterized protein</fullName>
    </submittedName>
</protein>
<reference evidence="1 2" key="1">
    <citation type="submission" date="2019-01" db="EMBL/GenBank/DDBJ databases">
        <authorList>
            <person name="Chen W.-M."/>
        </authorList>
    </citation>
    <scope>NUCLEOTIDE SEQUENCE [LARGE SCALE GENOMIC DNA]</scope>
    <source>
        <strain evidence="1 2">FSY-15</strain>
    </source>
</reference>
<dbReference type="RefSeq" id="WP_127803471.1">
    <property type="nucleotide sequence ID" value="NZ_SACY01000003.1"/>
</dbReference>
<dbReference type="EMBL" id="SACY01000003">
    <property type="protein sequence ID" value="RVU24605.1"/>
    <property type="molecule type" value="Genomic_DNA"/>
</dbReference>
<dbReference type="OrthoDB" id="325673at2"/>
<dbReference type="NCBIfam" id="NF035938">
    <property type="entry name" value="EboA_domain"/>
    <property type="match status" value="1"/>
</dbReference>
<evidence type="ECO:0000313" key="1">
    <source>
        <dbReference type="EMBL" id="RVU24605.1"/>
    </source>
</evidence>
<accession>A0A437PQR8</accession>
<comment type="caution">
    <text evidence="1">The sequence shown here is derived from an EMBL/GenBank/DDBJ whole genome shotgun (WGS) entry which is preliminary data.</text>
</comment>
<dbReference type="InterPro" id="IPR047715">
    <property type="entry name" value="EboA_dom"/>
</dbReference>
<evidence type="ECO:0000313" key="2">
    <source>
        <dbReference type="Proteomes" id="UP000282832"/>
    </source>
</evidence>
<name>A0A437PQR8_9BACT</name>
<sequence length="289" mass="33238">MKKSAELTKILQANLSDVNLQWINSKKKGEAKDLALAFVLAGRKIESKEISVFDFLQTIDPNWNLETCNAISLVRAYFLVLLEENYEKEIFQKWINELFETAEINESIALIQFLSLSSYPDIVISRAKDAVRSNIGSIFDAIAFNNPFPFNYFEEAAWNQLILKCIFNDKPIHQIIGLNERRNIALAETLSDFAHERWAAHRRVPSQVWRLVIPFINDEIAKDIERLFLSEDEKDQLAASLVCLESESAYLKGLIEQNSSKIKKFEGFNWSHLEVNEPIYTGQEDVSKS</sequence>
<proteinExistence type="predicted"/>